<dbReference type="EMBL" id="AP031322">
    <property type="protein sequence ID" value="BFH74656.1"/>
    <property type="molecule type" value="Genomic_DNA"/>
</dbReference>
<accession>A0AAT9GVB3</accession>
<dbReference type="KEGG" id="sjv:SJAV_26000"/>
<dbReference type="AlphaFoldDB" id="A0AAT9GVB3"/>
<name>A0AAT9GVB3_9CREN</name>
<dbReference type="GeneID" id="92355556"/>
<proteinExistence type="predicted"/>
<gene>
    <name evidence="1" type="ORF">SJAV_26000</name>
</gene>
<evidence type="ECO:0000313" key="1">
    <source>
        <dbReference type="EMBL" id="BFH74656.1"/>
    </source>
</evidence>
<dbReference type="RefSeq" id="WP_369610148.1">
    <property type="nucleotide sequence ID" value="NZ_AP031322.1"/>
</dbReference>
<organism evidence="1">
    <name type="scientific">Sulfurisphaera javensis</name>
    <dbReference type="NCBI Taxonomy" id="2049879"/>
    <lineage>
        <taxon>Archaea</taxon>
        <taxon>Thermoproteota</taxon>
        <taxon>Thermoprotei</taxon>
        <taxon>Sulfolobales</taxon>
        <taxon>Sulfolobaceae</taxon>
        <taxon>Sulfurisphaera</taxon>
    </lineage>
</organism>
<sequence length="127" mass="15513">MESTRDLLEKYSLKREEIIEKIMSSPEVEKEIKEIVHMINEILSSSFPSLEEKFYFLKIGSFFRKLYENETEINKYYTIRLKEKCIEIICKNLHECEKKCSKFSKSVNEYRRKVWEDRTIEICKNFF</sequence>
<protein>
    <submittedName>
        <fullName evidence="1">Uncharacterized protein</fullName>
    </submittedName>
</protein>
<reference evidence="1" key="1">
    <citation type="submission" date="2024-03" db="EMBL/GenBank/DDBJ databases">
        <title>Complete genome sequence of Sulfurisphaera javensis strain KD-1.</title>
        <authorList>
            <person name="Sakai H."/>
            <person name="Nur N."/>
            <person name="Suwanto A."/>
            <person name="Kurosawa N."/>
        </authorList>
    </citation>
    <scope>NUCLEOTIDE SEQUENCE</scope>
    <source>
        <strain evidence="1">KD-1</strain>
    </source>
</reference>